<dbReference type="Proteomes" id="UP000529417">
    <property type="component" value="Unassembled WGS sequence"/>
</dbReference>
<comment type="caution">
    <text evidence="1">The sequence shown here is derived from an EMBL/GenBank/DDBJ whole genome shotgun (WGS) entry which is preliminary data.</text>
</comment>
<keyword evidence="2" id="KW-1185">Reference proteome</keyword>
<proteinExistence type="predicted"/>
<evidence type="ECO:0008006" key="3">
    <source>
        <dbReference type="Google" id="ProtNLM"/>
    </source>
</evidence>
<dbReference type="AlphaFoldDB" id="A0A7Z0HZJ6"/>
<name>A0A7Z0HZJ6_9RHOB</name>
<sequence>MQIQVNTDDNIKGDDALIAQVEADIREGLSRFADQITRVEVHLSDENAGKGGSGRVAELVEIRWRRNLRVN</sequence>
<dbReference type="SUPFAM" id="SSF69754">
    <property type="entry name" value="Ribosome binding protein Y (YfiA homologue)"/>
    <property type="match status" value="1"/>
</dbReference>
<accession>A0A7Z0HZJ6</accession>
<evidence type="ECO:0000313" key="1">
    <source>
        <dbReference type="EMBL" id="NYS25186.1"/>
    </source>
</evidence>
<evidence type="ECO:0000313" key="2">
    <source>
        <dbReference type="Proteomes" id="UP000529417"/>
    </source>
</evidence>
<gene>
    <name evidence="1" type="ORF">HUK65_09295</name>
</gene>
<protein>
    <recommendedName>
        <fullName evidence="3">Ribosomal subunit interface protein</fullName>
    </recommendedName>
</protein>
<reference evidence="1 2" key="1">
    <citation type="journal article" date="2000" name="Arch. Microbiol.">
        <title>Rhodobaca bogoriensis gen. nov. and sp. nov., an alkaliphilic purple nonsulfur bacterium from African Rift Valley soda lakes.</title>
        <authorList>
            <person name="Milford A.D."/>
            <person name="Achenbach L.A."/>
            <person name="Jung D.O."/>
            <person name="Madigan M.T."/>
        </authorList>
    </citation>
    <scope>NUCLEOTIDE SEQUENCE [LARGE SCALE GENOMIC DNA]</scope>
    <source>
        <strain evidence="1 2">2376</strain>
    </source>
</reference>
<dbReference type="InterPro" id="IPR036567">
    <property type="entry name" value="RHF-like"/>
</dbReference>
<organism evidence="1 2">
    <name type="scientific">Rhabdonatronobacter sediminivivens</name>
    <dbReference type="NCBI Taxonomy" id="2743469"/>
    <lineage>
        <taxon>Bacteria</taxon>
        <taxon>Pseudomonadati</taxon>
        <taxon>Pseudomonadota</taxon>
        <taxon>Alphaproteobacteria</taxon>
        <taxon>Rhodobacterales</taxon>
        <taxon>Paracoccaceae</taxon>
        <taxon>Rhabdonatronobacter</taxon>
    </lineage>
</organism>
<dbReference type="EMBL" id="JACBXS010000016">
    <property type="protein sequence ID" value="NYS25186.1"/>
    <property type="molecule type" value="Genomic_DNA"/>
</dbReference>